<sequence>MRDSRAAATSSSPTTPTRFPAKTTASGPALLLAAWSSVADARSSSPSASPPTALVAAQLRAHGLQYLVVPSAPVPSTFVDAMNGKLVPEAPNPVDKVAEKQFDAQVLATPTSVPARVADPVGTDPARTTAINRPTPPQPVRTSDSHPLQVSWILPPSVLAHPPPDPLASSSDYHDDSTHVYHRINDPLPAQSSLIIDLLTDCLRPITPDDVPSTPPCHGNIGMSSCPGKKVRVPGLPDADAVPSTRPPVRRDLDSDFPRLFAMGVRMVVCCLFDEEMARIGAPWTEYARAAQQVGIEVVRMPMYEGYAPARPGDLAHVLAAMNARLTQGDHVLIHCRGGIGRAAVVACAYLLRYGWAVSAPRAIRIVRARRSRRAVETAIQELFLADWAEWIRAQVDADHDDEEEDEASTAWLTSEWDGQKVPPLGVPAGVATKVMDMAMTVEGVDG</sequence>
<dbReference type="InterPro" id="IPR029021">
    <property type="entry name" value="Prot-tyrosine_phosphatase-like"/>
</dbReference>
<evidence type="ECO:0000313" key="6">
    <source>
        <dbReference type="EMBL" id="KNE68569.1"/>
    </source>
</evidence>
<organism evidence="6 7">
    <name type="scientific">Allomyces macrogynus (strain ATCC 38327)</name>
    <name type="common">Allomyces javanicus var. macrogynus</name>
    <dbReference type="NCBI Taxonomy" id="578462"/>
    <lineage>
        <taxon>Eukaryota</taxon>
        <taxon>Fungi</taxon>
        <taxon>Fungi incertae sedis</taxon>
        <taxon>Blastocladiomycota</taxon>
        <taxon>Blastocladiomycetes</taxon>
        <taxon>Blastocladiales</taxon>
        <taxon>Blastocladiaceae</taxon>
        <taxon>Allomyces</taxon>
    </lineage>
</organism>
<dbReference type="FunFam" id="3.90.190.10:FF:000157">
    <property type="entry name" value="Protein-tyrosine phosphatase"/>
    <property type="match status" value="1"/>
</dbReference>
<dbReference type="PROSITE" id="PS50206">
    <property type="entry name" value="RHODANESE_3"/>
    <property type="match status" value="1"/>
</dbReference>
<reference evidence="6 7" key="1">
    <citation type="submission" date="2009-11" db="EMBL/GenBank/DDBJ databases">
        <title>Annotation of Allomyces macrogynus ATCC 38327.</title>
        <authorList>
            <consortium name="The Broad Institute Genome Sequencing Platform"/>
            <person name="Russ C."/>
            <person name="Cuomo C."/>
            <person name="Burger G."/>
            <person name="Gray M.W."/>
            <person name="Holland P.W.H."/>
            <person name="King N."/>
            <person name="Lang F.B.F."/>
            <person name="Roger A.J."/>
            <person name="Ruiz-Trillo I."/>
            <person name="Young S.K."/>
            <person name="Zeng Q."/>
            <person name="Gargeya S."/>
            <person name="Fitzgerald M."/>
            <person name="Haas B."/>
            <person name="Abouelleil A."/>
            <person name="Alvarado L."/>
            <person name="Arachchi H.M."/>
            <person name="Berlin A."/>
            <person name="Chapman S.B."/>
            <person name="Gearin G."/>
            <person name="Goldberg J."/>
            <person name="Griggs A."/>
            <person name="Gujja S."/>
            <person name="Hansen M."/>
            <person name="Heiman D."/>
            <person name="Howarth C."/>
            <person name="Larimer J."/>
            <person name="Lui A."/>
            <person name="MacDonald P.J.P."/>
            <person name="McCowen C."/>
            <person name="Montmayeur A."/>
            <person name="Murphy C."/>
            <person name="Neiman D."/>
            <person name="Pearson M."/>
            <person name="Priest M."/>
            <person name="Roberts A."/>
            <person name="Saif S."/>
            <person name="Shea T."/>
            <person name="Sisk P."/>
            <person name="Stolte C."/>
            <person name="Sykes S."/>
            <person name="Wortman J."/>
            <person name="Nusbaum C."/>
            <person name="Birren B."/>
        </authorList>
    </citation>
    <scope>NUCLEOTIDE SEQUENCE [LARGE SCALE GENOMIC DNA]</scope>
    <source>
        <strain evidence="6 7">ATCC 38327</strain>
    </source>
</reference>
<dbReference type="OrthoDB" id="266663at2759"/>
<dbReference type="STRING" id="578462.A0A0L0T1W9"/>
<dbReference type="InterPro" id="IPR001763">
    <property type="entry name" value="Rhodanese-like_dom"/>
</dbReference>
<dbReference type="AlphaFoldDB" id="A0A0L0T1W9"/>
<keyword evidence="7" id="KW-1185">Reference proteome</keyword>
<protein>
    <recommendedName>
        <fullName evidence="1">protein-tyrosine-phosphatase</fullName>
        <ecNumber evidence="1">3.1.3.48</ecNumber>
    </recommendedName>
</protein>
<feature type="compositionally biased region" description="Low complexity" evidence="3">
    <location>
        <begin position="1"/>
        <end position="21"/>
    </location>
</feature>
<proteinExistence type="predicted"/>
<dbReference type="EC" id="3.1.3.48" evidence="1"/>
<feature type="domain" description="Tyrosine specific protein phosphatases" evidence="4">
    <location>
        <begin position="313"/>
        <end position="371"/>
    </location>
</feature>
<accession>A0A0L0T1W9</accession>
<dbReference type="GO" id="GO:0004725">
    <property type="term" value="F:protein tyrosine phosphatase activity"/>
    <property type="evidence" value="ECO:0007669"/>
    <property type="project" value="UniProtKB-EC"/>
</dbReference>
<feature type="region of interest" description="Disordered" evidence="3">
    <location>
        <begin position="115"/>
        <end position="145"/>
    </location>
</feature>
<evidence type="ECO:0000259" key="5">
    <source>
        <dbReference type="PROSITE" id="PS50206"/>
    </source>
</evidence>
<dbReference type="Pfam" id="PF22784">
    <property type="entry name" value="PTP-SAK"/>
    <property type="match status" value="1"/>
</dbReference>
<gene>
    <name evidence="6" type="ORF">AMAG_12739</name>
</gene>
<dbReference type="SUPFAM" id="SSF52799">
    <property type="entry name" value="(Phosphotyrosine protein) phosphatases II"/>
    <property type="match status" value="1"/>
</dbReference>
<dbReference type="PANTHER" id="PTHR23339">
    <property type="entry name" value="TYROSINE SPECIFIC PROTEIN PHOSPHATASE AND DUAL SPECIFICITY PROTEIN PHOSPHATASE"/>
    <property type="match status" value="1"/>
</dbReference>
<dbReference type="Gene3D" id="3.90.190.10">
    <property type="entry name" value="Protein tyrosine phosphatase superfamily"/>
    <property type="match status" value="1"/>
</dbReference>
<evidence type="ECO:0000313" key="7">
    <source>
        <dbReference type="Proteomes" id="UP000054350"/>
    </source>
</evidence>
<dbReference type="InterPro" id="IPR057023">
    <property type="entry name" value="PTP-SAK"/>
</dbReference>
<keyword evidence="2" id="KW-0378">Hydrolase</keyword>
<feature type="region of interest" description="Disordered" evidence="3">
    <location>
        <begin position="1"/>
        <end position="23"/>
    </location>
</feature>
<feature type="domain" description="Rhodanese" evidence="5">
    <location>
        <begin position="312"/>
        <end position="396"/>
    </location>
</feature>
<reference evidence="7" key="2">
    <citation type="submission" date="2009-11" db="EMBL/GenBank/DDBJ databases">
        <title>The Genome Sequence of Allomyces macrogynus strain ATCC 38327.</title>
        <authorList>
            <consortium name="The Broad Institute Genome Sequencing Platform"/>
            <person name="Russ C."/>
            <person name="Cuomo C."/>
            <person name="Shea T."/>
            <person name="Young S.K."/>
            <person name="Zeng Q."/>
            <person name="Koehrsen M."/>
            <person name="Haas B."/>
            <person name="Borodovsky M."/>
            <person name="Guigo R."/>
            <person name="Alvarado L."/>
            <person name="Berlin A."/>
            <person name="Borenstein D."/>
            <person name="Chen Z."/>
            <person name="Engels R."/>
            <person name="Freedman E."/>
            <person name="Gellesch M."/>
            <person name="Goldberg J."/>
            <person name="Griggs A."/>
            <person name="Gujja S."/>
            <person name="Heiman D."/>
            <person name="Hepburn T."/>
            <person name="Howarth C."/>
            <person name="Jen D."/>
            <person name="Larson L."/>
            <person name="Lewis B."/>
            <person name="Mehta T."/>
            <person name="Park D."/>
            <person name="Pearson M."/>
            <person name="Roberts A."/>
            <person name="Saif S."/>
            <person name="Shenoy N."/>
            <person name="Sisk P."/>
            <person name="Stolte C."/>
            <person name="Sykes S."/>
            <person name="Walk T."/>
            <person name="White J."/>
            <person name="Yandava C."/>
            <person name="Burger G."/>
            <person name="Gray M.W."/>
            <person name="Holland P.W.H."/>
            <person name="King N."/>
            <person name="Lang F.B.F."/>
            <person name="Roger A.J."/>
            <person name="Ruiz-Trillo I."/>
            <person name="Lander E."/>
            <person name="Nusbaum C."/>
        </authorList>
    </citation>
    <scope>NUCLEOTIDE SEQUENCE [LARGE SCALE GENOMIC DNA]</scope>
    <source>
        <strain evidence="7">ATCC 38327</strain>
    </source>
</reference>
<dbReference type="PROSITE" id="PS50056">
    <property type="entry name" value="TYR_PHOSPHATASE_2"/>
    <property type="match status" value="1"/>
</dbReference>
<dbReference type="InterPro" id="IPR000387">
    <property type="entry name" value="Tyr_Pase_dom"/>
</dbReference>
<dbReference type="EMBL" id="GG745357">
    <property type="protein sequence ID" value="KNE68569.1"/>
    <property type="molecule type" value="Genomic_DNA"/>
</dbReference>
<dbReference type="InterPro" id="IPR050561">
    <property type="entry name" value="PTP"/>
</dbReference>
<dbReference type="OMA" id="WAEWIRA"/>
<dbReference type="eggNOG" id="ENOG502RZZ0">
    <property type="taxonomic scope" value="Eukaryota"/>
</dbReference>
<dbReference type="VEuPathDB" id="FungiDB:AMAG_12739"/>
<evidence type="ECO:0000256" key="2">
    <source>
        <dbReference type="ARBA" id="ARBA00022801"/>
    </source>
</evidence>
<name>A0A0L0T1W9_ALLM3</name>
<evidence type="ECO:0000259" key="4">
    <source>
        <dbReference type="PROSITE" id="PS50056"/>
    </source>
</evidence>
<dbReference type="Proteomes" id="UP000054350">
    <property type="component" value="Unassembled WGS sequence"/>
</dbReference>
<evidence type="ECO:0000256" key="1">
    <source>
        <dbReference type="ARBA" id="ARBA00013064"/>
    </source>
</evidence>
<evidence type="ECO:0000256" key="3">
    <source>
        <dbReference type="SAM" id="MobiDB-lite"/>
    </source>
</evidence>